<reference evidence="2" key="1">
    <citation type="submission" date="2021-02" db="EMBL/GenBank/DDBJ databases">
        <authorList>
            <person name="Nowell W R."/>
        </authorList>
    </citation>
    <scope>NUCLEOTIDE SEQUENCE</scope>
</reference>
<protein>
    <submittedName>
        <fullName evidence="2">Uncharacterized protein</fullName>
    </submittedName>
</protein>
<comment type="caution">
    <text evidence="2">The sequence shown here is derived from an EMBL/GenBank/DDBJ whole genome shotgun (WGS) entry which is preliminary data.</text>
</comment>
<keyword evidence="1" id="KW-0812">Transmembrane</keyword>
<name>A0A820HXW3_9BILA</name>
<evidence type="ECO:0000313" key="3">
    <source>
        <dbReference type="Proteomes" id="UP000663874"/>
    </source>
</evidence>
<keyword evidence="1" id="KW-1133">Transmembrane helix</keyword>
<evidence type="ECO:0000256" key="1">
    <source>
        <dbReference type="SAM" id="Phobius"/>
    </source>
</evidence>
<evidence type="ECO:0000313" key="2">
    <source>
        <dbReference type="EMBL" id="CAF4302134.1"/>
    </source>
</evidence>
<gene>
    <name evidence="2" type="ORF">FNK824_LOCUS40678</name>
</gene>
<dbReference type="AlphaFoldDB" id="A0A820HXW3"/>
<accession>A0A820HXW3</accession>
<organism evidence="2 3">
    <name type="scientific">Rotaria sordida</name>
    <dbReference type="NCBI Taxonomy" id="392033"/>
    <lineage>
        <taxon>Eukaryota</taxon>
        <taxon>Metazoa</taxon>
        <taxon>Spiralia</taxon>
        <taxon>Gnathifera</taxon>
        <taxon>Rotifera</taxon>
        <taxon>Eurotatoria</taxon>
        <taxon>Bdelloidea</taxon>
        <taxon>Philodinida</taxon>
        <taxon>Philodinidae</taxon>
        <taxon>Rotaria</taxon>
    </lineage>
</organism>
<feature type="non-terminal residue" evidence="2">
    <location>
        <position position="1"/>
    </location>
</feature>
<sequence length="138" mass="15572">MSKRQTNGGSTFFSASKVSPLTESQQRAPCQLDWAKSSWTRWIQIPLFLWVSPILSLANKRNLIENDLNDLSKNDKCSVVLNRVNQNNSKWPARISQPLLIRELTLYIKDQSGLPAYSGYLYAIGLCIAVILQATCLQ</sequence>
<dbReference type="EMBL" id="CAJOBE010033935">
    <property type="protein sequence ID" value="CAF4302134.1"/>
    <property type="molecule type" value="Genomic_DNA"/>
</dbReference>
<dbReference type="Proteomes" id="UP000663874">
    <property type="component" value="Unassembled WGS sequence"/>
</dbReference>
<proteinExistence type="predicted"/>
<keyword evidence="1" id="KW-0472">Membrane</keyword>
<feature type="transmembrane region" description="Helical" evidence="1">
    <location>
        <begin position="119"/>
        <end position="137"/>
    </location>
</feature>